<evidence type="ECO:0000259" key="1">
    <source>
        <dbReference type="Pfam" id="PF00125"/>
    </source>
</evidence>
<comment type="caution">
    <text evidence="2">The sequence shown here is derived from an EMBL/GenBank/DDBJ whole genome shotgun (WGS) entry which is preliminary data.</text>
</comment>
<feature type="domain" description="Core Histone H2A/H2B/H3" evidence="1">
    <location>
        <begin position="34"/>
        <end position="109"/>
    </location>
</feature>
<dbReference type="Gene3D" id="1.10.20.10">
    <property type="entry name" value="Histone, subunit A"/>
    <property type="match status" value="1"/>
</dbReference>
<gene>
    <name evidence="2" type="primary">CSE4</name>
    <name evidence="2" type="ORF">NW768_011552</name>
</gene>
<evidence type="ECO:0000313" key="3">
    <source>
        <dbReference type="Proteomes" id="UP001152024"/>
    </source>
</evidence>
<sequence>MARKKTFPKTLIAREKGGNRRVNQMGWDEGSTKARLSTKRFSYHSDPFTLLCMKILKEQNPTIFRSLHVEKAAINALQKSAEDVLVSVLSGAAVLAEHAGRETLSKKDFDALRGLAKFGAVNMPGTGGA</sequence>
<evidence type="ECO:0000313" key="2">
    <source>
        <dbReference type="EMBL" id="KAJ4113273.1"/>
    </source>
</evidence>
<dbReference type="InterPro" id="IPR007125">
    <property type="entry name" value="H2A/H2B/H3"/>
</dbReference>
<dbReference type="InterPro" id="IPR009072">
    <property type="entry name" value="Histone-fold"/>
</dbReference>
<dbReference type="Pfam" id="PF00125">
    <property type="entry name" value="Histone"/>
    <property type="match status" value="1"/>
</dbReference>
<name>A0ABQ8QXB8_FUSEQ</name>
<proteinExistence type="predicted"/>
<keyword evidence="3" id="KW-1185">Reference proteome</keyword>
<organism evidence="2 3">
    <name type="scientific">Fusarium equiseti</name>
    <name type="common">Fusarium scirpi</name>
    <dbReference type="NCBI Taxonomy" id="61235"/>
    <lineage>
        <taxon>Eukaryota</taxon>
        <taxon>Fungi</taxon>
        <taxon>Dikarya</taxon>
        <taxon>Ascomycota</taxon>
        <taxon>Pezizomycotina</taxon>
        <taxon>Sordariomycetes</taxon>
        <taxon>Hypocreomycetidae</taxon>
        <taxon>Hypocreales</taxon>
        <taxon>Nectriaceae</taxon>
        <taxon>Fusarium</taxon>
        <taxon>Fusarium incarnatum-equiseti species complex</taxon>
    </lineage>
</organism>
<dbReference type="Proteomes" id="UP001152024">
    <property type="component" value="Unassembled WGS sequence"/>
</dbReference>
<accession>A0ABQ8QXB8</accession>
<reference evidence="2" key="1">
    <citation type="submission" date="2022-09" db="EMBL/GenBank/DDBJ databases">
        <title>Fusarium specimens isolated from Avocado Roots.</title>
        <authorList>
            <person name="Stajich J."/>
            <person name="Roper C."/>
            <person name="Heimlech-Rivalta G."/>
        </authorList>
    </citation>
    <scope>NUCLEOTIDE SEQUENCE</scope>
    <source>
        <strain evidence="2">CF00095</strain>
    </source>
</reference>
<protein>
    <submittedName>
        <fullName evidence="2">Centromeric DNA-binding histone H3-like protein cse4</fullName>
    </submittedName>
</protein>
<dbReference type="SUPFAM" id="SSF47113">
    <property type="entry name" value="Histone-fold"/>
    <property type="match status" value="1"/>
</dbReference>
<dbReference type="EMBL" id="JAOQBH010000030">
    <property type="protein sequence ID" value="KAJ4113273.1"/>
    <property type="molecule type" value="Genomic_DNA"/>
</dbReference>